<gene>
    <name evidence="8" type="primary">LOC113391743</name>
</gene>
<sequence length="491" mass="56852">MQPSVAEFYKDKSVFITGATGFLGKALIEKLLRACPGITNIYLLTRPKKGLSPEERLRELWNNRIFERLREKEPDSFKKLRLIAGDILEKDLGISNDDRQELQRCCNIVIHSAACVRFDQKLKFALEMNTKGTLRVLKLAETMKNIEAFLHLSTAYCRCYIDVLEEKLYPPVHDPEKIIHLVDWLDDETLDYLEPKLISSEPNTYSYTKAITENLVAKYTSKFPVTIGRLSIVIAAYKEPIPGWIDNLNGPTGILIGGGKGVIRTMICNENYHADLLPVDMAVNACILLSYFCGLEQSKEVTVCNVTQSRRNPLTWKESLETGRKQINDNPFSLCLWYPGGSIKKYKLHHRIHAFFAHVIPAYLIDLLMILLGKNTFMVKLQKRIAGGLEVFHRYTIKEWCFKNEYFRSLSKRISKEDNEIFYTDTLLFNWDDYIKNYILGAKEFCCNEDLSTLPYARKLNRRLYYLDLAVKVTVILLILYLFYFCCRLFS</sequence>
<dbReference type="GO" id="GO:0016020">
    <property type="term" value="C:membrane"/>
    <property type="evidence" value="ECO:0007669"/>
    <property type="project" value="UniProtKB-SubCell"/>
</dbReference>
<dbReference type="Proteomes" id="UP001652626">
    <property type="component" value="Chromosome 30"/>
</dbReference>
<name>A0A8B8HFI6_VANTA</name>
<keyword evidence="7" id="KW-1185">Reference proteome</keyword>
<keyword evidence="4" id="KW-0560">Oxidoreductase</keyword>
<evidence type="ECO:0000256" key="2">
    <source>
        <dbReference type="ARBA" id="ARBA00022516"/>
    </source>
</evidence>
<comment type="catalytic activity">
    <reaction evidence="4">
        <text>a long-chain fatty acyl-CoA + 2 NADPH + 2 H(+) = a long-chain primary fatty alcohol + 2 NADP(+) + CoA</text>
        <dbReference type="Rhea" id="RHEA:52716"/>
        <dbReference type="ChEBI" id="CHEBI:15378"/>
        <dbReference type="ChEBI" id="CHEBI:57287"/>
        <dbReference type="ChEBI" id="CHEBI:57783"/>
        <dbReference type="ChEBI" id="CHEBI:58349"/>
        <dbReference type="ChEBI" id="CHEBI:77396"/>
        <dbReference type="ChEBI" id="CHEBI:83139"/>
        <dbReference type="EC" id="1.2.1.84"/>
    </reaction>
</comment>
<evidence type="ECO:0000256" key="4">
    <source>
        <dbReference type="RuleBase" id="RU363097"/>
    </source>
</evidence>
<reference evidence="8" key="1">
    <citation type="submission" date="2025-08" db="UniProtKB">
        <authorList>
            <consortium name="RefSeq"/>
        </authorList>
    </citation>
    <scope>IDENTIFICATION</scope>
    <source>
        <tissue evidence="8">Whole body</tissue>
    </source>
</reference>
<feature type="transmembrane region" description="Helical" evidence="4">
    <location>
        <begin position="464"/>
        <end position="484"/>
    </location>
</feature>
<proteinExistence type="inferred from homology"/>
<dbReference type="GO" id="GO:0080019">
    <property type="term" value="F:alcohol-forming very long-chain fatty acyl-CoA reductase activity"/>
    <property type="evidence" value="ECO:0007669"/>
    <property type="project" value="InterPro"/>
</dbReference>
<dbReference type="EC" id="1.2.1.84" evidence="4"/>
<keyword evidence="2 4" id="KW-0444">Lipid biosynthesis</keyword>
<dbReference type="CDD" id="cd09071">
    <property type="entry name" value="FAR_C"/>
    <property type="match status" value="1"/>
</dbReference>
<dbReference type="OMA" id="TMICNEN"/>
<dbReference type="OrthoDB" id="6871617at2759"/>
<comment type="similarity">
    <text evidence="1 4">Belongs to the fatty acyl-CoA reductase family.</text>
</comment>
<keyword evidence="4" id="KW-0472">Membrane</keyword>
<keyword evidence="4" id="KW-0521">NADP</keyword>
<dbReference type="InterPro" id="IPR033640">
    <property type="entry name" value="FAR_C"/>
</dbReference>
<feature type="domain" description="Thioester reductase (TE)" evidence="6">
    <location>
        <begin position="16"/>
        <end position="285"/>
    </location>
</feature>
<evidence type="ECO:0000259" key="5">
    <source>
        <dbReference type="Pfam" id="PF03015"/>
    </source>
</evidence>
<dbReference type="CDD" id="cd05236">
    <property type="entry name" value="FAR-N_SDR_e"/>
    <property type="match status" value="1"/>
</dbReference>
<evidence type="ECO:0000256" key="3">
    <source>
        <dbReference type="ARBA" id="ARBA00023098"/>
    </source>
</evidence>
<dbReference type="InterPro" id="IPR013120">
    <property type="entry name" value="FAR_NAD-bd"/>
</dbReference>
<accession>A0A8B8HFI6</accession>
<dbReference type="InterPro" id="IPR036291">
    <property type="entry name" value="NAD(P)-bd_dom_sf"/>
</dbReference>
<evidence type="ECO:0000259" key="6">
    <source>
        <dbReference type="Pfam" id="PF07993"/>
    </source>
</evidence>
<feature type="transmembrane region" description="Helical" evidence="4">
    <location>
        <begin position="352"/>
        <end position="373"/>
    </location>
</feature>
<dbReference type="Pfam" id="PF03015">
    <property type="entry name" value="Sterile"/>
    <property type="match status" value="1"/>
</dbReference>
<keyword evidence="4" id="KW-1133">Transmembrane helix</keyword>
<dbReference type="Gene3D" id="3.40.50.720">
    <property type="entry name" value="NAD(P)-binding Rossmann-like Domain"/>
    <property type="match status" value="1"/>
</dbReference>
<protein>
    <recommendedName>
        <fullName evidence="4">Fatty acyl-CoA reductase</fullName>
        <ecNumber evidence="4">1.2.1.84</ecNumber>
    </recommendedName>
</protein>
<organism evidence="7 8">
    <name type="scientific">Vanessa tameamea</name>
    <name type="common">Kamehameha butterfly</name>
    <dbReference type="NCBI Taxonomy" id="334116"/>
    <lineage>
        <taxon>Eukaryota</taxon>
        <taxon>Metazoa</taxon>
        <taxon>Ecdysozoa</taxon>
        <taxon>Arthropoda</taxon>
        <taxon>Hexapoda</taxon>
        <taxon>Insecta</taxon>
        <taxon>Pterygota</taxon>
        <taxon>Neoptera</taxon>
        <taxon>Endopterygota</taxon>
        <taxon>Lepidoptera</taxon>
        <taxon>Glossata</taxon>
        <taxon>Ditrysia</taxon>
        <taxon>Papilionoidea</taxon>
        <taxon>Nymphalidae</taxon>
        <taxon>Nymphalinae</taxon>
        <taxon>Vanessa</taxon>
    </lineage>
</organism>
<evidence type="ECO:0000313" key="7">
    <source>
        <dbReference type="Proteomes" id="UP001652626"/>
    </source>
</evidence>
<dbReference type="AlphaFoldDB" id="A0A8B8HFI6"/>
<evidence type="ECO:0000256" key="1">
    <source>
        <dbReference type="ARBA" id="ARBA00005928"/>
    </source>
</evidence>
<feature type="domain" description="Fatty acyl-CoA reductase C-terminal" evidence="5">
    <location>
        <begin position="358"/>
        <end position="449"/>
    </location>
</feature>
<keyword evidence="3 4" id="KW-0443">Lipid metabolism</keyword>
<dbReference type="Pfam" id="PF07993">
    <property type="entry name" value="NAD_binding_4"/>
    <property type="match status" value="1"/>
</dbReference>
<dbReference type="GeneID" id="113391743"/>
<dbReference type="GO" id="GO:0035336">
    <property type="term" value="P:long-chain fatty-acyl-CoA metabolic process"/>
    <property type="evidence" value="ECO:0007669"/>
    <property type="project" value="TreeGrafter"/>
</dbReference>
<dbReference type="PANTHER" id="PTHR11011:SF118">
    <property type="entry name" value="FATTY ACYL-COA REDUCTASE"/>
    <property type="match status" value="1"/>
</dbReference>
<evidence type="ECO:0000313" key="8">
    <source>
        <dbReference type="RefSeq" id="XP_026483587.2"/>
    </source>
</evidence>
<dbReference type="GO" id="GO:0005777">
    <property type="term" value="C:peroxisome"/>
    <property type="evidence" value="ECO:0007669"/>
    <property type="project" value="TreeGrafter"/>
</dbReference>
<comment type="function">
    <text evidence="4">Catalyzes the reduction of fatty acyl-CoA to fatty alcohols.</text>
</comment>
<dbReference type="RefSeq" id="XP_026483587.2">
    <property type="nucleotide sequence ID" value="XM_026627802.2"/>
</dbReference>
<dbReference type="GO" id="GO:0102965">
    <property type="term" value="F:alcohol-forming long-chain fatty acyl-CoA reductase activity"/>
    <property type="evidence" value="ECO:0007669"/>
    <property type="project" value="UniProtKB-EC"/>
</dbReference>
<dbReference type="InterPro" id="IPR026055">
    <property type="entry name" value="FAR"/>
</dbReference>
<keyword evidence="4" id="KW-0812">Transmembrane</keyword>
<dbReference type="PANTHER" id="PTHR11011">
    <property type="entry name" value="MALE STERILITY PROTEIN 2-RELATED"/>
    <property type="match status" value="1"/>
</dbReference>
<dbReference type="SUPFAM" id="SSF51735">
    <property type="entry name" value="NAD(P)-binding Rossmann-fold domains"/>
    <property type="match status" value="1"/>
</dbReference>